<dbReference type="AlphaFoldDB" id="B0Y260"/>
<evidence type="ECO:0000313" key="1">
    <source>
        <dbReference type="EMBL" id="EDP52102.1"/>
    </source>
</evidence>
<dbReference type="VEuPathDB" id="FungiDB:AFUB_061380"/>
<dbReference type="HOGENOM" id="CLU_1342960_0_0_1"/>
<proteinExistence type="predicted"/>
<sequence>MRKEARSVMMHIPDRHGVVAKVAGKHYLALTAQEKSCVALLDVVCNIGWSFGRDEIETYSAADIRFEASLPVHFAVVRKAHHAGSPACSRGLRSSLTEDGEFHQAPLWGLLVSGGIETWQAMLDLNEIMSSPFAAADQLVTGLDSWHPSWRAIQRHSYKKLLTNERGKSEEEAASAKCPAAPTFLHTAAKVPAPLILQGATLQI</sequence>
<accession>B0Y260</accession>
<organism evidence="1 2">
    <name type="scientific">Aspergillus fumigatus (strain CBS 144.89 / FGSC A1163 / CEA10)</name>
    <name type="common">Neosartorya fumigata</name>
    <dbReference type="NCBI Taxonomy" id="451804"/>
    <lineage>
        <taxon>Eukaryota</taxon>
        <taxon>Fungi</taxon>
        <taxon>Dikarya</taxon>
        <taxon>Ascomycota</taxon>
        <taxon>Pezizomycotina</taxon>
        <taxon>Eurotiomycetes</taxon>
        <taxon>Eurotiomycetidae</taxon>
        <taxon>Eurotiales</taxon>
        <taxon>Aspergillaceae</taxon>
        <taxon>Aspergillus</taxon>
        <taxon>Aspergillus subgen. Fumigati</taxon>
    </lineage>
</organism>
<name>B0Y260_ASPFC</name>
<gene>
    <name evidence="1" type="ORF">AFUB_061380</name>
</gene>
<dbReference type="EMBL" id="DS499597">
    <property type="protein sequence ID" value="EDP52102.1"/>
    <property type="molecule type" value="Genomic_DNA"/>
</dbReference>
<dbReference type="Proteomes" id="UP000001699">
    <property type="component" value="Unassembled WGS sequence"/>
</dbReference>
<reference evidence="1 2" key="1">
    <citation type="journal article" date="2008" name="PLoS Genet.">
        <title>Genomic islands in the pathogenic filamentous fungus Aspergillus fumigatus.</title>
        <authorList>
            <person name="Fedorova N.D."/>
            <person name="Khaldi N."/>
            <person name="Joardar V.S."/>
            <person name="Maiti R."/>
            <person name="Amedeo P."/>
            <person name="Anderson M.J."/>
            <person name="Crabtree J."/>
            <person name="Silva J.C."/>
            <person name="Badger J.H."/>
            <person name="Albarraq A."/>
            <person name="Angiuoli S."/>
            <person name="Bussey H."/>
            <person name="Bowyer P."/>
            <person name="Cotty P.J."/>
            <person name="Dyer P.S."/>
            <person name="Egan A."/>
            <person name="Galens K."/>
            <person name="Fraser-Liggett C.M."/>
            <person name="Haas B.J."/>
            <person name="Inman J.M."/>
            <person name="Kent R."/>
            <person name="Lemieux S."/>
            <person name="Malavazi I."/>
            <person name="Orvis J."/>
            <person name="Roemer T."/>
            <person name="Ronning C.M."/>
            <person name="Sundaram J.P."/>
            <person name="Sutton G."/>
            <person name="Turner G."/>
            <person name="Venter J.C."/>
            <person name="White O.R."/>
            <person name="Whitty B.R."/>
            <person name="Youngman P."/>
            <person name="Wolfe K.H."/>
            <person name="Goldman G.H."/>
            <person name="Wortman J.R."/>
            <person name="Jiang B."/>
            <person name="Denning D.W."/>
            <person name="Nierman W.C."/>
        </authorList>
    </citation>
    <scope>NUCLEOTIDE SEQUENCE [LARGE SCALE GENOMIC DNA]</scope>
    <source>
        <strain evidence="2">CBS 144.89 / FGSC A1163 / CEA10</strain>
    </source>
</reference>
<protein>
    <submittedName>
        <fullName evidence="1">Uncharacterized protein</fullName>
    </submittedName>
</protein>
<evidence type="ECO:0000313" key="2">
    <source>
        <dbReference type="Proteomes" id="UP000001699"/>
    </source>
</evidence>
<keyword evidence="2" id="KW-1185">Reference proteome</keyword>